<comment type="caution">
    <text evidence="1">The sequence shown here is derived from an EMBL/GenBank/DDBJ whole genome shotgun (WGS) entry which is preliminary data.</text>
</comment>
<protein>
    <recommendedName>
        <fullName evidence="3">MYXO-CTERM domain-containing protein</fullName>
    </recommendedName>
</protein>
<gene>
    <name evidence="1" type="ORF">DB31_5624</name>
</gene>
<evidence type="ECO:0008006" key="3">
    <source>
        <dbReference type="Google" id="ProtNLM"/>
    </source>
</evidence>
<dbReference type="EMBL" id="JMCB01000003">
    <property type="protein sequence ID" value="KFE70582.1"/>
    <property type="molecule type" value="Genomic_DNA"/>
</dbReference>
<dbReference type="Proteomes" id="UP000028725">
    <property type="component" value="Unassembled WGS sequence"/>
</dbReference>
<proteinExistence type="predicted"/>
<name>A0A085WSB9_9BACT</name>
<organism evidence="1 2">
    <name type="scientific">Hyalangium minutum</name>
    <dbReference type="NCBI Taxonomy" id="394096"/>
    <lineage>
        <taxon>Bacteria</taxon>
        <taxon>Pseudomonadati</taxon>
        <taxon>Myxococcota</taxon>
        <taxon>Myxococcia</taxon>
        <taxon>Myxococcales</taxon>
        <taxon>Cystobacterineae</taxon>
        <taxon>Archangiaceae</taxon>
        <taxon>Hyalangium</taxon>
    </lineage>
</organism>
<sequence>MDTTPDTPEPPDPGGCDCAAGSGDASWLLGGLALLARLTSPRRQWLR</sequence>
<dbReference type="RefSeq" id="WP_420806678.1">
    <property type="nucleotide sequence ID" value="NZ_JMCB01000003.1"/>
</dbReference>
<dbReference type="InterPro" id="IPR024038">
    <property type="entry name" value="MYXO-CTERM"/>
</dbReference>
<accession>A0A085WSB9</accession>
<evidence type="ECO:0000313" key="1">
    <source>
        <dbReference type="EMBL" id="KFE70582.1"/>
    </source>
</evidence>
<dbReference type="NCBIfam" id="TIGR03901">
    <property type="entry name" value="MYXO-CTERM"/>
    <property type="match status" value="1"/>
</dbReference>
<evidence type="ECO:0000313" key="2">
    <source>
        <dbReference type="Proteomes" id="UP000028725"/>
    </source>
</evidence>
<reference evidence="1 2" key="1">
    <citation type="submission" date="2014-04" db="EMBL/GenBank/DDBJ databases">
        <title>Genome assembly of Hyalangium minutum DSM 14724.</title>
        <authorList>
            <person name="Sharma G."/>
            <person name="Subramanian S."/>
        </authorList>
    </citation>
    <scope>NUCLEOTIDE SEQUENCE [LARGE SCALE GENOMIC DNA]</scope>
    <source>
        <strain evidence="1 2">DSM 14724</strain>
    </source>
</reference>
<dbReference type="AlphaFoldDB" id="A0A085WSB9"/>
<keyword evidence="2" id="KW-1185">Reference proteome</keyword>